<sequence length="324" mass="34908">MLLKLVEYHWVEHIEDALLLLGRMDIKTVPLAGGTYLLSLKDESIQAVVDLRDLQLAYVTSDTQYLHLGAMTTLQTLVDSPQLKGIGIDVLSQAAQASSSSRLIRNCATLGGTIATGMASQADLLTVLVALDAEIVVRSGSRTQVNLSGGSNERPGLALSGVVFKGRHERRIASANYELERRPNELISEVMLPKPASACGTSFARISRSPTDVALLNATALVEIEAGRYKRVRLAFGGVNMEPVRISAIEQQLEGQPANAPLNVSHLQALVRNGMPLFRPPSDARVSGGYRRVSGVRLACQVLEEAMNVAHWRSSVASGTGRDF</sequence>
<dbReference type="GO" id="GO:0071949">
    <property type="term" value="F:FAD binding"/>
    <property type="evidence" value="ECO:0007669"/>
    <property type="project" value="InterPro"/>
</dbReference>
<dbReference type="Pfam" id="PF03450">
    <property type="entry name" value="CO_deh_flav_C"/>
    <property type="match status" value="1"/>
</dbReference>
<dbReference type="AlphaFoldDB" id="A0A8J3HSL5"/>
<evidence type="ECO:0000313" key="3">
    <source>
        <dbReference type="Proteomes" id="UP000612362"/>
    </source>
</evidence>
<gene>
    <name evidence="2" type="ORF">KSX_13650</name>
</gene>
<dbReference type="GO" id="GO:0016491">
    <property type="term" value="F:oxidoreductase activity"/>
    <property type="evidence" value="ECO:0007669"/>
    <property type="project" value="InterPro"/>
</dbReference>
<dbReference type="RefSeq" id="WP_220192687.1">
    <property type="nucleotide sequence ID" value="NZ_BNJF01000001.1"/>
</dbReference>
<organism evidence="2 3">
    <name type="scientific">Ktedonospora formicarum</name>
    <dbReference type="NCBI Taxonomy" id="2778364"/>
    <lineage>
        <taxon>Bacteria</taxon>
        <taxon>Bacillati</taxon>
        <taxon>Chloroflexota</taxon>
        <taxon>Ktedonobacteria</taxon>
        <taxon>Ktedonobacterales</taxon>
        <taxon>Ktedonobacteraceae</taxon>
        <taxon>Ktedonospora</taxon>
    </lineage>
</organism>
<dbReference type="Gene3D" id="3.30.390.50">
    <property type="entry name" value="CO dehydrogenase flavoprotein, C-terminal domain"/>
    <property type="match status" value="1"/>
</dbReference>
<dbReference type="SUPFAM" id="SSF56176">
    <property type="entry name" value="FAD-binding/transporter-associated domain-like"/>
    <property type="match status" value="1"/>
</dbReference>
<evidence type="ECO:0000259" key="1">
    <source>
        <dbReference type="PROSITE" id="PS51387"/>
    </source>
</evidence>
<dbReference type="InterPro" id="IPR005107">
    <property type="entry name" value="CO_DH_flav_C"/>
</dbReference>
<dbReference type="InterPro" id="IPR016169">
    <property type="entry name" value="FAD-bd_PCMH_sub2"/>
</dbReference>
<dbReference type="InterPro" id="IPR036683">
    <property type="entry name" value="CO_DH_flav_C_dom_sf"/>
</dbReference>
<dbReference type="PANTHER" id="PTHR42659">
    <property type="entry name" value="XANTHINE DEHYDROGENASE SUBUNIT C-RELATED"/>
    <property type="match status" value="1"/>
</dbReference>
<dbReference type="InterPro" id="IPR002346">
    <property type="entry name" value="Mopterin_DH_FAD-bd"/>
</dbReference>
<dbReference type="Pfam" id="PF00941">
    <property type="entry name" value="FAD_binding_5"/>
    <property type="match status" value="1"/>
</dbReference>
<feature type="domain" description="FAD-binding PCMH-type" evidence="1">
    <location>
        <begin position="1"/>
        <end position="197"/>
    </location>
</feature>
<reference evidence="2" key="1">
    <citation type="submission" date="2020-10" db="EMBL/GenBank/DDBJ databases">
        <title>Taxonomic study of unclassified bacteria belonging to the class Ktedonobacteria.</title>
        <authorList>
            <person name="Yabe S."/>
            <person name="Wang C.M."/>
            <person name="Zheng Y."/>
            <person name="Sakai Y."/>
            <person name="Cavaletti L."/>
            <person name="Monciardini P."/>
            <person name="Donadio S."/>
        </authorList>
    </citation>
    <scope>NUCLEOTIDE SEQUENCE</scope>
    <source>
        <strain evidence="2">SOSP1-1</strain>
    </source>
</reference>
<keyword evidence="3" id="KW-1185">Reference proteome</keyword>
<dbReference type="PANTHER" id="PTHR42659:SF9">
    <property type="entry name" value="XANTHINE DEHYDROGENASE FAD-BINDING SUBUNIT XDHB-RELATED"/>
    <property type="match status" value="1"/>
</dbReference>
<protein>
    <recommendedName>
        <fullName evidence="1">FAD-binding PCMH-type domain-containing protein</fullName>
    </recommendedName>
</protein>
<evidence type="ECO:0000313" key="2">
    <source>
        <dbReference type="EMBL" id="GHO43202.1"/>
    </source>
</evidence>
<proteinExistence type="predicted"/>
<dbReference type="InterPro" id="IPR051312">
    <property type="entry name" value="Diverse_Substr_Oxidored"/>
</dbReference>
<dbReference type="SMART" id="SM01092">
    <property type="entry name" value="CO_deh_flav_C"/>
    <property type="match status" value="1"/>
</dbReference>
<dbReference type="EMBL" id="BNJF01000001">
    <property type="protein sequence ID" value="GHO43202.1"/>
    <property type="molecule type" value="Genomic_DNA"/>
</dbReference>
<accession>A0A8J3HSL5</accession>
<dbReference type="InterPro" id="IPR036318">
    <property type="entry name" value="FAD-bd_PCMH-like_sf"/>
</dbReference>
<dbReference type="InterPro" id="IPR016166">
    <property type="entry name" value="FAD-bd_PCMH"/>
</dbReference>
<dbReference type="Gene3D" id="3.30.465.10">
    <property type="match status" value="1"/>
</dbReference>
<comment type="caution">
    <text evidence="2">The sequence shown here is derived from an EMBL/GenBank/DDBJ whole genome shotgun (WGS) entry which is preliminary data.</text>
</comment>
<dbReference type="PROSITE" id="PS51387">
    <property type="entry name" value="FAD_PCMH"/>
    <property type="match status" value="1"/>
</dbReference>
<dbReference type="Proteomes" id="UP000612362">
    <property type="component" value="Unassembled WGS sequence"/>
</dbReference>
<dbReference type="SUPFAM" id="SSF55447">
    <property type="entry name" value="CO dehydrogenase flavoprotein C-terminal domain-like"/>
    <property type="match status" value="1"/>
</dbReference>
<name>A0A8J3HSL5_9CHLR</name>